<dbReference type="RefSeq" id="WP_379058950.1">
    <property type="nucleotide sequence ID" value="NZ_JBHTKB010000004.1"/>
</dbReference>
<keyword evidence="5" id="KW-1185">Reference proteome</keyword>
<feature type="chain" id="PRO_5047069168" description="Tetratricopeptide repeat protein" evidence="3">
    <location>
        <begin position="22"/>
        <end position="528"/>
    </location>
</feature>
<evidence type="ECO:0000256" key="3">
    <source>
        <dbReference type="SAM" id="SignalP"/>
    </source>
</evidence>
<evidence type="ECO:0000313" key="4">
    <source>
        <dbReference type="EMBL" id="MFD0914722.1"/>
    </source>
</evidence>
<name>A0ABW3FAX4_9PROT</name>
<dbReference type="EMBL" id="JBHTKB010000004">
    <property type="protein sequence ID" value="MFD0914722.1"/>
    <property type="molecule type" value="Genomic_DNA"/>
</dbReference>
<evidence type="ECO:0000256" key="1">
    <source>
        <dbReference type="SAM" id="Coils"/>
    </source>
</evidence>
<organism evidence="4 5">
    <name type="scientific">Methylophilus luteus</name>
    <dbReference type="NCBI Taxonomy" id="640108"/>
    <lineage>
        <taxon>Bacteria</taxon>
        <taxon>Pseudomonadati</taxon>
        <taxon>Pseudomonadota</taxon>
        <taxon>Betaproteobacteria</taxon>
        <taxon>Nitrosomonadales</taxon>
        <taxon>Methylophilaceae</taxon>
        <taxon>Methylophilus</taxon>
    </lineage>
</organism>
<evidence type="ECO:0000313" key="5">
    <source>
        <dbReference type="Proteomes" id="UP001597128"/>
    </source>
</evidence>
<comment type="caution">
    <text evidence="4">The sequence shown here is derived from an EMBL/GenBank/DDBJ whole genome shotgun (WGS) entry which is preliminary data.</text>
</comment>
<keyword evidence="1" id="KW-0175">Coiled coil</keyword>
<reference evidence="5" key="1">
    <citation type="journal article" date="2019" name="Int. J. Syst. Evol. Microbiol.">
        <title>The Global Catalogue of Microorganisms (GCM) 10K type strain sequencing project: providing services to taxonomists for standard genome sequencing and annotation.</title>
        <authorList>
            <consortium name="The Broad Institute Genomics Platform"/>
            <consortium name="The Broad Institute Genome Sequencing Center for Infectious Disease"/>
            <person name="Wu L."/>
            <person name="Ma J."/>
        </authorList>
    </citation>
    <scope>NUCLEOTIDE SEQUENCE [LARGE SCALE GENOMIC DNA]</scope>
    <source>
        <strain evidence="5">CCUG 58412</strain>
    </source>
</reference>
<dbReference type="Proteomes" id="UP001597128">
    <property type="component" value="Unassembled WGS sequence"/>
</dbReference>
<feature type="region of interest" description="Disordered" evidence="2">
    <location>
        <begin position="248"/>
        <end position="292"/>
    </location>
</feature>
<feature type="coiled-coil region" evidence="1">
    <location>
        <begin position="166"/>
        <end position="221"/>
    </location>
</feature>
<sequence length="528" mass="57997">MRQIALLPALFLFAFAQPATAAEFKTFSIESAPGQPFLAQLAIDHAHPNTDISCFSLQQTASSHPIQLEYTTLGSQQGVLMLWSDTAIAGPLTLTLTDSCLHHSQTFTIQADNTVTSPAPPMTNQVVTTQAAPAITAQAAPVATPAQPAIAAEADAASETIPADAYNALQQQIAALQTDFKQLQKQSDVLYANNLAQASILTTLKQQLTQLQNENHLLRTLVLTLSLALIITGYFFADWLRRHAAVPKTTKVREQEKTQGSHTKTGHSQPVQAQPASAAGMAASHQPPVTQSPYQAAPVRLQAVPLHANDDIVSPASAPQRISSQQTTNAVMQDASRLFTHGRINQAIEHLQQHLARHPKCSPWMWLYLLDLLSKEGKQQEFDIAAGDCKKHFNLSIERNPDFKQQGIESYPRVMKALQQTWGTPQVIALIDDLVYNTRLVPRMGFERSIFEELMMLKEIACQTQNLPATPPAMAPAADADSMQDNLRELQKLSGDIYVLAPVDQTPFQYWTDFTFELDEPSTLRKSA</sequence>
<gene>
    <name evidence="4" type="ORF">ACFQ1Z_14265</name>
</gene>
<feature type="compositionally biased region" description="Low complexity" evidence="2">
    <location>
        <begin position="268"/>
        <end position="287"/>
    </location>
</feature>
<evidence type="ECO:0008006" key="6">
    <source>
        <dbReference type="Google" id="ProtNLM"/>
    </source>
</evidence>
<protein>
    <recommendedName>
        <fullName evidence="6">Tetratricopeptide repeat protein</fullName>
    </recommendedName>
</protein>
<evidence type="ECO:0000256" key="2">
    <source>
        <dbReference type="SAM" id="MobiDB-lite"/>
    </source>
</evidence>
<accession>A0ABW3FAX4</accession>
<feature type="signal peptide" evidence="3">
    <location>
        <begin position="1"/>
        <end position="21"/>
    </location>
</feature>
<keyword evidence="3" id="KW-0732">Signal</keyword>
<proteinExistence type="predicted"/>